<dbReference type="SMART" id="SM00064">
    <property type="entry name" value="FYVE"/>
    <property type="match status" value="1"/>
</dbReference>
<gene>
    <name evidence="7" type="ORF">N0F65_005826</name>
</gene>
<dbReference type="InterPro" id="IPR011011">
    <property type="entry name" value="Znf_FYVE_PHD"/>
</dbReference>
<feature type="compositionally biased region" description="Basic and acidic residues" evidence="5">
    <location>
        <begin position="55"/>
        <end position="68"/>
    </location>
</feature>
<feature type="region of interest" description="Disordered" evidence="5">
    <location>
        <begin position="1"/>
        <end position="93"/>
    </location>
</feature>
<dbReference type="Proteomes" id="UP001146120">
    <property type="component" value="Unassembled WGS sequence"/>
</dbReference>
<dbReference type="InterPro" id="IPR017455">
    <property type="entry name" value="Znf_FYVE-rel"/>
</dbReference>
<evidence type="ECO:0000256" key="3">
    <source>
        <dbReference type="ARBA" id="ARBA00022833"/>
    </source>
</evidence>
<feature type="compositionally biased region" description="Polar residues" evidence="5">
    <location>
        <begin position="21"/>
        <end position="31"/>
    </location>
</feature>
<evidence type="ECO:0000256" key="2">
    <source>
        <dbReference type="ARBA" id="ARBA00022771"/>
    </source>
</evidence>
<dbReference type="PANTHER" id="PTHR13510">
    <property type="entry name" value="FYVE-FINGER-CONTAINING RAB5 EFFECTOR PROTEIN RABENOSYN-5-RELATED"/>
    <property type="match status" value="1"/>
</dbReference>
<evidence type="ECO:0000256" key="5">
    <source>
        <dbReference type="SAM" id="MobiDB-lite"/>
    </source>
</evidence>
<dbReference type="Pfam" id="PF01363">
    <property type="entry name" value="FYVE"/>
    <property type="match status" value="1"/>
</dbReference>
<dbReference type="SUPFAM" id="SSF57903">
    <property type="entry name" value="FYVE/PHD zinc finger"/>
    <property type="match status" value="1"/>
</dbReference>
<dbReference type="InterPro" id="IPR013083">
    <property type="entry name" value="Znf_RING/FYVE/PHD"/>
</dbReference>
<dbReference type="Gene3D" id="3.30.530.20">
    <property type="match status" value="1"/>
</dbReference>
<accession>A0AAV2YPR2</accession>
<keyword evidence="2 4" id="KW-0863">Zinc-finger</keyword>
<dbReference type="AlphaFoldDB" id="A0AAV2YPR2"/>
<evidence type="ECO:0000256" key="4">
    <source>
        <dbReference type="PROSITE-ProRule" id="PRU00091"/>
    </source>
</evidence>
<evidence type="ECO:0000256" key="1">
    <source>
        <dbReference type="ARBA" id="ARBA00022723"/>
    </source>
</evidence>
<reference evidence="7" key="2">
    <citation type="journal article" date="2023" name="Microbiol Resour">
        <title>Decontamination and Annotation of the Draft Genome Sequence of the Oomycete Lagenidium giganteum ARSEF 373.</title>
        <authorList>
            <person name="Morgan W.R."/>
            <person name="Tartar A."/>
        </authorList>
    </citation>
    <scope>NUCLEOTIDE SEQUENCE</scope>
    <source>
        <strain evidence="7">ARSEF 373</strain>
    </source>
</reference>
<evidence type="ECO:0000259" key="6">
    <source>
        <dbReference type="PROSITE" id="PS50178"/>
    </source>
</evidence>
<keyword evidence="1" id="KW-0479">Metal-binding</keyword>
<dbReference type="PROSITE" id="PS50178">
    <property type="entry name" value="ZF_FYVE"/>
    <property type="match status" value="1"/>
</dbReference>
<dbReference type="SUPFAM" id="SSF55961">
    <property type="entry name" value="Bet v1-like"/>
    <property type="match status" value="1"/>
</dbReference>
<dbReference type="InterPro" id="IPR000306">
    <property type="entry name" value="Znf_FYVE"/>
</dbReference>
<proteinExistence type="predicted"/>
<evidence type="ECO:0000313" key="8">
    <source>
        <dbReference type="Proteomes" id="UP001146120"/>
    </source>
</evidence>
<sequence>MTKTRTRRSSSFSPVGIPFFKSSSKTASNASHVVMALTPRGSVSSSHYDSPVGQTRKDPTGDQPERRSSFCSNSGKSSRRRNSSASWNQPVVEPGLSRAQKQGCFNHIKRRHSIALAFAQNQGTVSLDENMMSHCSDTASTGSIWEYVKTKQGVEMYKSKRSRCEVRGVTLINASVKNVMSLLASGETTERFEYAQNILMGSDNVLEARVLSSCVPSTASRYFHCALKYMAMKNPFGLSPLDLVFLDYTDVSTTPDGKLVGYRIIESIRVPEFGAVSKYIRASIRCEVYIVRETDKSGVVEVTFASHLDPKSKYSSSKRSTWLDQTVVRLSNLRSYAEKASFSHRLVLETGKLVKGDARRNCLICESSFSFLRKRHNCRLCGEVTCGRCSRKLPILVGTETTRVRVCLCCMLESREQPDELGRAEVECPRGRGSLGNSTFIVQLNQRVGVGAVGRPASFGCSIQQRHKVTVPSAAGAVRRSRLKPKLPKAKCVQISALNHMPASMLIRTNSKEFLLEVVDAKQQIHLTSPISGLRMYEWNARTRRWEDEVFYAIEFGDVRLQWTDHDGAVDQTDAHDIEGLLTRDLMRLCSGVPAF</sequence>
<name>A0AAV2YPR2_9STRA</name>
<comment type="caution">
    <text evidence="7">The sequence shown here is derived from an EMBL/GenBank/DDBJ whole genome shotgun (WGS) entry which is preliminary data.</text>
</comment>
<reference evidence="7" key="1">
    <citation type="submission" date="2022-11" db="EMBL/GenBank/DDBJ databases">
        <authorList>
            <person name="Morgan W.R."/>
            <person name="Tartar A."/>
        </authorList>
    </citation>
    <scope>NUCLEOTIDE SEQUENCE</scope>
    <source>
        <strain evidence="7">ARSEF 373</strain>
    </source>
</reference>
<evidence type="ECO:0000313" key="7">
    <source>
        <dbReference type="EMBL" id="DAZ96647.1"/>
    </source>
</evidence>
<protein>
    <recommendedName>
        <fullName evidence="6">FYVE-type domain-containing protein</fullName>
    </recommendedName>
</protein>
<dbReference type="Gene3D" id="3.30.40.10">
    <property type="entry name" value="Zinc/RING finger domain, C3HC4 (zinc finger)"/>
    <property type="match status" value="1"/>
</dbReference>
<dbReference type="InterPro" id="IPR023393">
    <property type="entry name" value="START-like_dom_sf"/>
</dbReference>
<dbReference type="PANTHER" id="PTHR13510:SF44">
    <property type="entry name" value="RABENOSYN-5"/>
    <property type="match status" value="1"/>
</dbReference>
<dbReference type="InterPro" id="IPR052727">
    <property type="entry name" value="Rab4/Rab5_effector"/>
</dbReference>
<feature type="domain" description="FYVE-type" evidence="6">
    <location>
        <begin position="356"/>
        <end position="415"/>
    </location>
</feature>
<dbReference type="EMBL" id="DAKRPA010000161">
    <property type="protein sequence ID" value="DAZ96647.1"/>
    <property type="molecule type" value="Genomic_DNA"/>
</dbReference>
<keyword evidence="8" id="KW-1185">Reference proteome</keyword>
<keyword evidence="3" id="KW-0862">Zinc</keyword>
<dbReference type="GO" id="GO:0008270">
    <property type="term" value="F:zinc ion binding"/>
    <property type="evidence" value="ECO:0007669"/>
    <property type="project" value="UniProtKB-KW"/>
</dbReference>
<organism evidence="7 8">
    <name type="scientific">Lagenidium giganteum</name>
    <dbReference type="NCBI Taxonomy" id="4803"/>
    <lineage>
        <taxon>Eukaryota</taxon>
        <taxon>Sar</taxon>
        <taxon>Stramenopiles</taxon>
        <taxon>Oomycota</taxon>
        <taxon>Peronosporomycetes</taxon>
        <taxon>Pythiales</taxon>
        <taxon>Pythiaceae</taxon>
    </lineage>
</organism>